<evidence type="ECO:0000256" key="5">
    <source>
        <dbReference type="RuleBase" id="RU003833"/>
    </source>
</evidence>
<evidence type="ECO:0000313" key="6">
    <source>
        <dbReference type="EMBL" id="PNH04876.1"/>
    </source>
</evidence>
<dbReference type="GO" id="GO:0017110">
    <property type="term" value="F:nucleoside diphosphate phosphatase activity"/>
    <property type="evidence" value="ECO:0007669"/>
    <property type="project" value="TreeGrafter"/>
</dbReference>
<comment type="similarity">
    <text evidence="1 5">Belongs to the GDA1/CD39 NTPase family.</text>
</comment>
<accession>A0A2J7ZX86</accession>
<dbReference type="Gene3D" id="3.30.420.150">
    <property type="entry name" value="Exopolyphosphatase. Domain 2"/>
    <property type="match status" value="1"/>
</dbReference>
<dbReference type="Proteomes" id="UP000236333">
    <property type="component" value="Unassembled WGS sequence"/>
</dbReference>
<dbReference type="OrthoDB" id="6372431at2759"/>
<organism evidence="6 7">
    <name type="scientific">Tetrabaena socialis</name>
    <dbReference type="NCBI Taxonomy" id="47790"/>
    <lineage>
        <taxon>Eukaryota</taxon>
        <taxon>Viridiplantae</taxon>
        <taxon>Chlorophyta</taxon>
        <taxon>core chlorophytes</taxon>
        <taxon>Chlorophyceae</taxon>
        <taxon>CS clade</taxon>
        <taxon>Chlamydomonadales</taxon>
        <taxon>Tetrabaenaceae</taxon>
        <taxon>Tetrabaena</taxon>
    </lineage>
</organism>
<feature type="active site" description="Proton acceptor" evidence="3">
    <location>
        <position position="52"/>
    </location>
</feature>
<dbReference type="EMBL" id="PGGS01000352">
    <property type="protein sequence ID" value="PNH04876.1"/>
    <property type="molecule type" value="Genomic_DNA"/>
</dbReference>
<dbReference type="PROSITE" id="PS01238">
    <property type="entry name" value="GDA1_CD39_NTPASE"/>
    <property type="match status" value="1"/>
</dbReference>
<dbReference type="Gene3D" id="3.30.420.40">
    <property type="match status" value="1"/>
</dbReference>
<dbReference type="GO" id="GO:0005524">
    <property type="term" value="F:ATP binding"/>
    <property type="evidence" value="ECO:0007669"/>
    <property type="project" value="UniProtKB-KW"/>
</dbReference>
<comment type="caution">
    <text evidence="6">The sequence shown here is derived from an EMBL/GenBank/DDBJ whole genome shotgun (WGS) entry which is preliminary data.</text>
</comment>
<gene>
    <name evidence="6" type="ORF">TSOC_008906</name>
</gene>
<dbReference type="PANTHER" id="PTHR11782:SF83">
    <property type="entry name" value="GUANOSINE-DIPHOSPHATASE"/>
    <property type="match status" value="1"/>
</dbReference>
<keyword evidence="2 5" id="KW-0378">Hydrolase</keyword>
<evidence type="ECO:0000256" key="2">
    <source>
        <dbReference type="ARBA" id="ARBA00022801"/>
    </source>
</evidence>
<feature type="non-terminal residue" evidence="6">
    <location>
        <position position="1"/>
    </location>
</feature>
<proteinExistence type="inferred from homology"/>
<evidence type="ECO:0000313" key="7">
    <source>
        <dbReference type="Proteomes" id="UP000236333"/>
    </source>
</evidence>
<dbReference type="Pfam" id="PF01150">
    <property type="entry name" value="GDA1_CD39"/>
    <property type="match status" value="1"/>
</dbReference>
<protein>
    <submittedName>
        <fullName evidence="6">Putative apyrase 2</fullName>
    </submittedName>
</protein>
<keyword evidence="4" id="KW-0547">Nucleotide-binding</keyword>
<keyword evidence="7" id="KW-1185">Reference proteome</keyword>
<evidence type="ECO:0000256" key="4">
    <source>
        <dbReference type="PIRSR" id="PIRSR600407-2"/>
    </source>
</evidence>
<feature type="binding site" evidence="4">
    <location>
        <begin position="82"/>
        <end position="86"/>
    </location>
    <ligand>
        <name>ATP</name>
        <dbReference type="ChEBI" id="CHEBI:30616"/>
    </ligand>
</feature>
<dbReference type="InterPro" id="IPR000407">
    <property type="entry name" value="GDA1_CD39_NTPase"/>
</dbReference>
<dbReference type="AlphaFoldDB" id="A0A2J7ZX86"/>
<dbReference type="GO" id="GO:0009134">
    <property type="term" value="P:nucleoside diphosphate catabolic process"/>
    <property type="evidence" value="ECO:0007669"/>
    <property type="project" value="TreeGrafter"/>
</dbReference>
<name>A0A2J7ZX86_9CHLO</name>
<dbReference type="PANTHER" id="PTHR11782">
    <property type="entry name" value="ADENOSINE/GUANOSINE DIPHOSPHATASE"/>
    <property type="match status" value="1"/>
</dbReference>
<evidence type="ECO:0000256" key="1">
    <source>
        <dbReference type="ARBA" id="ARBA00009283"/>
    </source>
</evidence>
<reference evidence="6 7" key="1">
    <citation type="journal article" date="2017" name="Mol. Biol. Evol.">
        <title>The 4-celled Tetrabaena socialis nuclear genome reveals the essential components for genetic control of cell number at the origin of multicellularity in the volvocine lineage.</title>
        <authorList>
            <person name="Featherston J."/>
            <person name="Arakaki Y."/>
            <person name="Hanschen E.R."/>
            <person name="Ferris P.J."/>
            <person name="Michod R.E."/>
            <person name="Olson B.J.S.C."/>
            <person name="Nozaki H."/>
            <person name="Durand P.M."/>
        </authorList>
    </citation>
    <scope>NUCLEOTIDE SEQUENCE [LARGE SCALE GENOMIC DNA]</scope>
    <source>
        <strain evidence="6 7">NIES-571</strain>
    </source>
</reference>
<keyword evidence="4" id="KW-0067">ATP-binding</keyword>
<dbReference type="GO" id="GO:0016020">
    <property type="term" value="C:membrane"/>
    <property type="evidence" value="ECO:0007669"/>
    <property type="project" value="TreeGrafter"/>
</dbReference>
<evidence type="ECO:0000256" key="3">
    <source>
        <dbReference type="PIRSR" id="PIRSR600407-1"/>
    </source>
</evidence>
<sequence length="101" mass="10362">ATTPVSLKATAGLRLLPGDKADNILKAVEALLREQPFKLAPGGVAIMDGKDEGAFAWLTLNYLLGKLEGPVADTVAAIDMGGGSIQEAFALDDEAAKAAPK</sequence>